<dbReference type="Proteomes" id="UP001324595">
    <property type="component" value="Unassembled WGS sequence"/>
</dbReference>
<dbReference type="Pfam" id="PF13590">
    <property type="entry name" value="DUF4136"/>
    <property type="match status" value="1"/>
</dbReference>
<dbReference type="InterPro" id="IPR025411">
    <property type="entry name" value="DUF4136"/>
</dbReference>
<protein>
    <submittedName>
        <fullName evidence="2">DUF4136 domain-containing protein</fullName>
    </submittedName>
</protein>
<gene>
    <name evidence="2" type="ORF">U5T69_08675</name>
</gene>
<dbReference type="GeneID" id="93203520"/>
<accession>A0ABU5X430</accession>
<evidence type="ECO:0000313" key="3">
    <source>
        <dbReference type="Proteomes" id="UP001324595"/>
    </source>
</evidence>
<dbReference type="PROSITE" id="PS51257">
    <property type="entry name" value="PROKAR_LIPOPROTEIN"/>
    <property type="match status" value="1"/>
</dbReference>
<dbReference type="RefSeq" id="WP_010928190.1">
    <property type="nucleotide sequence ID" value="NZ_AP019378.2"/>
</dbReference>
<dbReference type="EMBL" id="JAXUBE010000021">
    <property type="protein sequence ID" value="MEB2663276.1"/>
    <property type="molecule type" value="Genomic_DNA"/>
</dbReference>
<name>A0ABU5X430_BORPP</name>
<evidence type="ECO:0000313" key="2">
    <source>
        <dbReference type="EMBL" id="MEB2663276.1"/>
    </source>
</evidence>
<sequence length="196" mass="21562">MQIVKLRTVSVAAGLLAGCASGPTLRSDYDHSANFAQYRTFAFMSPLGTDRAGYSSLLTERLKQATRGQLEMRGYTYDESKPDLLVNFNGKLQEKTQVTPAPPPMGPYYGYRAGFYGGWPGYGWGDDVYQYTEGTLNIDLIDARRRQLVWEGVATGEVNDLDKAQSAASVEQGVAQIFSKYPFRAGNGQPQTPPKP</sequence>
<keyword evidence="3" id="KW-1185">Reference proteome</keyword>
<organism evidence="2 3">
    <name type="scientific">Bordetella parapertussis</name>
    <dbReference type="NCBI Taxonomy" id="519"/>
    <lineage>
        <taxon>Bacteria</taxon>
        <taxon>Pseudomonadati</taxon>
        <taxon>Pseudomonadota</taxon>
        <taxon>Betaproteobacteria</taxon>
        <taxon>Burkholderiales</taxon>
        <taxon>Alcaligenaceae</taxon>
        <taxon>Bordetella</taxon>
    </lineage>
</organism>
<feature type="domain" description="DUF4136" evidence="1">
    <location>
        <begin position="26"/>
        <end position="182"/>
    </location>
</feature>
<dbReference type="Gene3D" id="3.30.160.670">
    <property type="match status" value="1"/>
</dbReference>
<comment type="caution">
    <text evidence="2">The sequence shown here is derived from an EMBL/GenBank/DDBJ whole genome shotgun (WGS) entry which is preliminary data.</text>
</comment>
<proteinExistence type="predicted"/>
<reference evidence="2 3" key="1">
    <citation type="submission" date="2023-12" db="EMBL/GenBank/DDBJ databases">
        <title>Draft Genome Sequences of Bordetella parapertussis clinical Isolates from Colombia, 2023.</title>
        <authorList>
            <person name="Montilla E.A."/>
            <person name="Rojas F."/>
            <person name="Vargas M.N."/>
            <person name="Bonilla V."/>
            <person name="Duarte C."/>
        </authorList>
    </citation>
    <scope>NUCLEOTIDE SEQUENCE [LARGE SCALE GENOMIC DNA]</scope>
    <source>
        <strain evidence="2 3">320001806</strain>
    </source>
</reference>
<evidence type="ECO:0000259" key="1">
    <source>
        <dbReference type="Pfam" id="PF13590"/>
    </source>
</evidence>